<feature type="compositionally biased region" description="Acidic residues" evidence="1">
    <location>
        <begin position="124"/>
        <end position="133"/>
    </location>
</feature>
<evidence type="ECO:0000313" key="4">
    <source>
        <dbReference type="Proteomes" id="UP001058974"/>
    </source>
</evidence>
<organism evidence="3 4">
    <name type="scientific">Pisum sativum</name>
    <name type="common">Garden pea</name>
    <name type="synonym">Lathyrus oleraceus</name>
    <dbReference type="NCBI Taxonomy" id="3888"/>
    <lineage>
        <taxon>Eukaryota</taxon>
        <taxon>Viridiplantae</taxon>
        <taxon>Streptophyta</taxon>
        <taxon>Embryophyta</taxon>
        <taxon>Tracheophyta</taxon>
        <taxon>Spermatophyta</taxon>
        <taxon>Magnoliopsida</taxon>
        <taxon>eudicotyledons</taxon>
        <taxon>Gunneridae</taxon>
        <taxon>Pentapetalae</taxon>
        <taxon>rosids</taxon>
        <taxon>fabids</taxon>
        <taxon>Fabales</taxon>
        <taxon>Fabaceae</taxon>
        <taxon>Papilionoideae</taxon>
        <taxon>50 kb inversion clade</taxon>
        <taxon>NPAAA clade</taxon>
        <taxon>Hologalegina</taxon>
        <taxon>IRL clade</taxon>
        <taxon>Fabeae</taxon>
        <taxon>Lathyrus</taxon>
    </lineage>
</organism>
<proteinExistence type="predicted"/>
<gene>
    <name evidence="3" type="ORF">KIW84_063216</name>
</gene>
<dbReference type="InterPro" id="IPR057670">
    <property type="entry name" value="SH3_retrovirus"/>
</dbReference>
<reference evidence="3 4" key="1">
    <citation type="journal article" date="2022" name="Nat. Genet.">
        <title>Improved pea reference genome and pan-genome highlight genomic features and evolutionary characteristics.</title>
        <authorList>
            <person name="Yang T."/>
            <person name="Liu R."/>
            <person name="Luo Y."/>
            <person name="Hu S."/>
            <person name="Wang D."/>
            <person name="Wang C."/>
            <person name="Pandey M.K."/>
            <person name="Ge S."/>
            <person name="Xu Q."/>
            <person name="Li N."/>
            <person name="Li G."/>
            <person name="Huang Y."/>
            <person name="Saxena R.K."/>
            <person name="Ji Y."/>
            <person name="Li M."/>
            <person name="Yan X."/>
            <person name="He Y."/>
            <person name="Liu Y."/>
            <person name="Wang X."/>
            <person name="Xiang C."/>
            <person name="Varshney R.K."/>
            <person name="Ding H."/>
            <person name="Gao S."/>
            <person name="Zong X."/>
        </authorList>
    </citation>
    <scope>NUCLEOTIDE SEQUENCE [LARGE SCALE GENOMIC DNA]</scope>
    <source>
        <strain evidence="3 4">cv. Zhongwan 6</strain>
    </source>
</reference>
<sequence length="233" mass="26561">MMPKEAWCGVKPSVEYLRVFGCIAHAHVPDARRTKLEDKSHCSVLLRVSEKSKAYRLYNPISKRIIISWDVILEEEEQWNCERSFKDDISFDLEWEDGDGEEVEDSDDGSEEENIASLVRDESSDGNEEDEADPSMTPRVRRAPTYLNDFVSGDGLSDEGEEVVQFDGGIFISQVKYTMEVLRRFGMEHSNSVENSMVPGFKISKDENGIEMDGSFFKQLIGSMMYLTTTRPI</sequence>
<dbReference type="Proteomes" id="UP001058974">
    <property type="component" value="Chromosome 6"/>
</dbReference>
<dbReference type="AlphaFoldDB" id="A0A9D5A6I3"/>
<evidence type="ECO:0000259" key="2">
    <source>
        <dbReference type="Pfam" id="PF25597"/>
    </source>
</evidence>
<dbReference type="Pfam" id="PF25597">
    <property type="entry name" value="SH3_retrovirus"/>
    <property type="match status" value="1"/>
</dbReference>
<evidence type="ECO:0000256" key="1">
    <source>
        <dbReference type="SAM" id="MobiDB-lite"/>
    </source>
</evidence>
<evidence type="ECO:0000313" key="3">
    <source>
        <dbReference type="EMBL" id="KAI5397314.1"/>
    </source>
</evidence>
<keyword evidence="4" id="KW-1185">Reference proteome</keyword>
<feature type="domain" description="Retroviral polymerase SH3-like" evidence="2">
    <location>
        <begin position="22"/>
        <end position="84"/>
    </location>
</feature>
<name>A0A9D5A6I3_PEA</name>
<dbReference type="Gramene" id="Psat06G0321600-T1">
    <property type="protein sequence ID" value="KAI5397314.1"/>
    <property type="gene ID" value="KIW84_063216"/>
</dbReference>
<feature type="region of interest" description="Disordered" evidence="1">
    <location>
        <begin position="118"/>
        <end position="139"/>
    </location>
</feature>
<comment type="caution">
    <text evidence="3">The sequence shown here is derived from an EMBL/GenBank/DDBJ whole genome shotgun (WGS) entry which is preliminary data.</text>
</comment>
<protein>
    <recommendedName>
        <fullName evidence="2">Retroviral polymerase SH3-like domain-containing protein</fullName>
    </recommendedName>
</protein>
<accession>A0A9D5A6I3</accession>
<dbReference type="EMBL" id="JAMSHJ010000006">
    <property type="protein sequence ID" value="KAI5397314.1"/>
    <property type="molecule type" value="Genomic_DNA"/>
</dbReference>